<dbReference type="GO" id="GO:0005634">
    <property type="term" value="C:nucleus"/>
    <property type="evidence" value="ECO:0007669"/>
    <property type="project" value="TreeGrafter"/>
</dbReference>
<dbReference type="EMBL" id="OC918208">
    <property type="protein sequence ID" value="CAD7648909.1"/>
    <property type="molecule type" value="Genomic_DNA"/>
</dbReference>
<reference evidence="6" key="1">
    <citation type="submission" date="2020-11" db="EMBL/GenBank/DDBJ databases">
        <authorList>
            <person name="Tran Van P."/>
        </authorList>
    </citation>
    <scope>NUCLEOTIDE SEQUENCE</scope>
</reference>
<evidence type="ECO:0000256" key="3">
    <source>
        <dbReference type="ARBA" id="ARBA00022777"/>
    </source>
</evidence>
<dbReference type="InterPro" id="IPR050339">
    <property type="entry name" value="CC_SR_Kinase"/>
</dbReference>
<dbReference type="GO" id="GO:0005524">
    <property type="term" value="F:ATP binding"/>
    <property type="evidence" value="ECO:0007669"/>
    <property type="project" value="UniProtKB-KW"/>
</dbReference>
<evidence type="ECO:0000256" key="1">
    <source>
        <dbReference type="ARBA" id="ARBA00022679"/>
    </source>
</evidence>
<dbReference type="InterPro" id="IPR000719">
    <property type="entry name" value="Prot_kinase_dom"/>
</dbReference>
<dbReference type="Gene3D" id="1.10.510.10">
    <property type="entry name" value="Transferase(Phosphotransferase) domain 1"/>
    <property type="match status" value="1"/>
</dbReference>
<keyword evidence="2" id="KW-0547">Nucleotide-binding</keyword>
<proteinExistence type="predicted"/>
<evidence type="ECO:0000313" key="6">
    <source>
        <dbReference type="EMBL" id="CAD7648909.1"/>
    </source>
</evidence>
<gene>
    <name evidence="6" type="ORF">ONB1V03_LOCUS6998</name>
</gene>
<dbReference type="PANTHER" id="PTHR11042">
    <property type="entry name" value="EUKARYOTIC TRANSLATION INITIATION FACTOR 2-ALPHA KINASE EIF2-ALPHA KINASE -RELATED"/>
    <property type="match status" value="1"/>
</dbReference>
<sequence length="190" mass="21779">MIKADTENYTKLNQKMITQNMLLKGLNLRSKQLLPPLGYYIASKLLHEIVIAINYLHCFHLPIIHRNIKPQNILIRPNASDKYVKITDLELAVYHDPQSLSHTQSRGTKRYMAPEVNGGRRYSPSADVYSLGVVIQEIFNFDINTIGKFKNNSTLFDNIEEVSSDCLKGMASQRPTCQHILDNSNEWTMK</sequence>
<keyword evidence="3" id="KW-0418">Kinase</keyword>
<keyword evidence="4" id="KW-0067">ATP-binding</keyword>
<organism evidence="6">
    <name type="scientific">Oppiella nova</name>
    <dbReference type="NCBI Taxonomy" id="334625"/>
    <lineage>
        <taxon>Eukaryota</taxon>
        <taxon>Metazoa</taxon>
        <taxon>Ecdysozoa</taxon>
        <taxon>Arthropoda</taxon>
        <taxon>Chelicerata</taxon>
        <taxon>Arachnida</taxon>
        <taxon>Acari</taxon>
        <taxon>Acariformes</taxon>
        <taxon>Sarcoptiformes</taxon>
        <taxon>Oribatida</taxon>
        <taxon>Brachypylina</taxon>
        <taxon>Oppioidea</taxon>
        <taxon>Oppiidae</taxon>
        <taxon>Oppiella</taxon>
    </lineage>
</organism>
<dbReference type="OrthoDB" id="6503540at2759"/>
<evidence type="ECO:0000256" key="2">
    <source>
        <dbReference type="ARBA" id="ARBA00022741"/>
    </source>
</evidence>
<dbReference type="AlphaFoldDB" id="A0A7R9LYE5"/>
<keyword evidence="7" id="KW-1185">Reference proteome</keyword>
<dbReference type="Pfam" id="PF00069">
    <property type="entry name" value="Pkinase"/>
    <property type="match status" value="1"/>
</dbReference>
<dbReference type="GO" id="GO:0004672">
    <property type="term" value="F:protein kinase activity"/>
    <property type="evidence" value="ECO:0007669"/>
    <property type="project" value="InterPro"/>
</dbReference>
<protein>
    <recommendedName>
        <fullName evidence="5">Protein kinase domain-containing protein</fullName>
    </recommendedName>
</protein>
<dbReference type="GO" id="GO:0005737">
    <property type="term" value="C:cytoplasm"/>
    <property type="evidence" value="ECO:0007669"/>
    <property type="project" value="TreeGrafter"/>
</dbReference>
<dbReference type="SUPFAM" id="SSF56112">
    <property type="entry name" value="Protein kinase-like (PK-like)"/>
    <property type="match status" value="1"/>
</dbReference>
<dbReference type="PROSITE" id="PS50011">
    <property type="entry name" value="PROTEIN_KINASE_DOM"/>
    <property type="match status" value="1"/>
</dbReference>
<keyword evidence="1" id="KW-0808">Transferase</keyword>
<evidence type="ECO:0000256" key="4">
    <source>
        <dbReference type="ARBA" id="ARBA00022840"/>
    </source>
</evidence>
<name>A0A7R9LYE5_9ACAR</name>
<accession>A0A7R9LYE5</accession>
<evidence type="ECO:0000259" key="5">
    <source>
        <dbReference type="PROSITE" id="PS50011"/>
    </source>
</evidence>
<dbReference type="EMBL" id="CAJPVJ010003383">
    <property type="protein sequence ID" value="CAG2167492.1"/>
    <property type="molecule type" value="Genomic_DNA"/>
</dbReference>
<evidence type="ECO:0000313" key="7">
    <source>
        <dbReference type="Proteomes" id="UP000728032"/>
    </source>
</evidence>
<dbReference type="Proteomes" id="UP000728032">
    <property type="component" value="Unassembled WGS sequence"/>
</dbReference>
<dbReference type="InterPro" id="IPR011009">
    <property type="entry name" value="Kinase-like_dom_sf"/>
</dbReference>
<feature type="domain" description="Protein kinase" evidence="5">
    <location>
        <begin position="1"/>
        <end position="188"/>
    </location>
</feature>